<evidence type="ECO:0000256" key="1">
    <source>
        <dbReference type="ARBA" id="ARBA00022737"/>
    </source>
</evidence>
<dbReference type="PANTHER" id="PTHR24198">
    <property type="entry name" value="ANKYRIN REPEAT AND PROTEIN KINASE DOMAIN-CONTAINING PROTEIN"/>
    <property type="match status" value="1"/>
</dbReference>
<dbReference type="Gene3D" id="1.25.40.20">
    <property type="entry name" value="Ankyrin repeat-containing domain"/>
    <property type="match status" value="1"/>
</dbReference>
<evidence type="ECO:0000256" key="2">
    <source>
        <dbReference type="ARBA" id="ARBA00023043"/>
    </source>
</evidence>
<comment type="caution">
    <text evidence="4">The sequence shown here is derived from an EMBL/GenBank/DDBJ whole genome shotgun (WGS) entry which is preliminary data.</text>
</comment>
<gene>
    <name evidence="4" type="ORF">IAR55_005061</name>
</gene>
<dbReference type="Pfam" id="PF12796">
    <property type="entry name" value="Ank_2"/>
    <property type="match status" value="1"/>
</dbReference>
<protein>
    <recommendedName>
        <fullName evidence="6">Cytoplasmic protein</fullName>
    </recommendedName>
</protein>
<keyword evidence="5" id="KW-1185">Reference proteome</keyword>
<reference evidence="4 5" key="1">
    <citation type="journal article" date="2024" name="bioRxiv">
        <title>Comparative genomics of Cryptococcus and Kwoniella reveals pathogenesis evolution and contrasting karyotype dynamics via intercentromeric recombination or chromosome fusion.</title>
        <authorList>
            <person name="Coelho M.A."/>
            <person name="David-Palma M."/>
            <person name="Shea T."/>
            <person name="Bowers K."/>
            <person name="McGinley-Smith S."/>
            <person name="Mohammad A.W."/>
            <person name="Gnirke A."/>
            <person name="Yurkov A.M."/>
            <person name="Nowrousian M."/>
            <person name="Sun S."/>
            <person name="Cuomo C.A."/>
            <person name="Heitman J."/>
        </authorList>
    </citation>
    <scope>NUCLEOTIDE SEQUENCE [LARGE SCALE GENOMIC DNA]</scope>
    <source>
        <strain evidence="4 5">CBS 13917</strain>
    </source>
</reference>
<proteinExistence type="predicted"/>
<dbReference type="PANTHER" id="PTHR24198:SF165">
    <property type="entry name" value="ANKYRIN REPEAT-CONTAINING PROTEIN-RELATED"/>
    <property type="match status" value="1"/>
</dbReference>
<accession>A0AAW0YMK0</accession>
<dbReference type="EMBL" id="JBCAWK010000009">
    <property type="protein sequence ID" value="KAK8849726.1"/>
    <property type="molecule type" value="Genomic_DNA"/>
</dbReference>
<name>A0AAW0YMK0_9TREE</name>
<feature type="region of interest" description="Disordered" evidence="3">
    <location>
        <begin position="160"/>
        <end position="181"/>
    </location>
</feature>
<dbReference type="SUPFAM" id="SSF48403">
    <property type="entry name" value="Ankyrin repeat"/>
    <property type="match status" value="1"/>
</dbReference>
<sequence>MSDSTKPSTTTTPTPEEVEDVLLSARYGELDEIKTFVETYGSGPLSEARDERGNTVLHMCCGNGHLDVLNYLLTIVPKELLSTTNEAGSPAMHWAVSNNHVGCVKALVELPEEQGGGLQLLKQKNASGRDAFLESMFAGEGKEEVSGWIEGYLYRVEGDDDEEEEQATTGGGETEVKVEAGDEVVKDEAETVDELVEKAEGMEVKE</sequence>
<dbReference type="RefSeq" id="XP_066801614.1">
    <property type="nucleotide sequence ID" value="XM_066948155.1"/>
</dbReference>
<evidence type="ECO:0000313" key="5">
    <source>
        <dbReference type="Proteomes" id="UP001388673"/>
    </source>
</evidence>
<dbReference type="AlphaFoldDB" id="A0AAW0YMK0"/>
<dbReference type="Proteomes" id="UP001388673">
    <property type="component" value="Unassembled WGS sequence"/>
</dbReference>
<dbReference type="InterPro" id="IPR002110">
    <property type="entry name" value="Ankyrin_rpt"/>
</dbReference>
<evidence type="ECO:0000313" key="4">
    <source>
        <dbReference type="EMBL" id="KAK8849726.1"/>
    </source>
</evidence>
<dbReference type="SMART" id="SM00248">
    <property type="entry name" value="ANK"/>
    <property type="match status" value="2"/>
</dbReference>
<keyword evidence="2" id="KW-0040">ANK repeat</keyword>
<evidence type="ECO:0000256" key="3">
    <source>
        <dbReference type="SAM" id="MobiDB-lite"/>
    </source>
</evidence>
<dbReference type="KEGG" id="kne:92182319"/>
<keyword evidence="1" id="KW-0677">Repeat</keyword>
<organism evidence="4 5">
    <name type="scientific">Kwoniella newhampshirensis</name>
    <dbReference type="NCBI Taxonomy" id="1651941"/>
    <lineage>
        <taxon>Eukaryota</taxon>
        <taxon>Fungi</taxon>
        <taxon>Dikarya</taxon>
        <taxon>Basidiomycota</taxon>
        <taxon>Agaricomycotina</taxon>
        <taxon>Tremellomycetes</taxon>
        <taxon>Tremellales</taxon>
        <taxon>Cryptococcaceae</taxon>
        <taxon>Kwoniella</taxon>
    </lineage>
</organism>
<dbReference type="GeneID" id="92182319"/>
<evidence type="ECO:0008006" key="6">
    <source>
        <dbReference type="Google" id="ProtNLM"/>
    </source>
</evidence>
<dbReference type="InterPro" id="IPR036770">
    <property type="entry name" value="Ankyrin_rpt-contain_sf"/>
</dbReference>